<dbReference type="Pfam" id="PF13200">
    <property type="entry name" value="DUF4015"/>
    <property type="match status" value="1"/>
</dbReference>
<dbReference type="InterPro" id="IPR025275">
    <property type="entry name" value="DUF4015"/>
</dbReference>
<dbReference type="EMBL" id="PFEP01000031">
    <property type="protein sequence ID" value="PJE72925.1"/>
    <property type="molecule type" value="Genomic_DNA"/>
</dbReference>
<dbReference type="Proteomes" id="UP000230603">
    <property type="component" value="Unassembled WGS sequence"/>
</dbReference>
<proteinExistence type="predicted"/>
<dbReference type="AlphaFoldDB" id="A0A2M8L8L1"/>
<name>A0A2M8L8L1_9BACT</name>
<dbReference type="Gene3D" id="3.20.20.80">
    <property type="entry name" value="Glycosidases"/>
    <property type="match status" value="1"/>
</dbReference>
<organism evidence="2 3">
    <name type="scientific">Candidatus Tagabacteria bacterium CG10_big_fil_rev_8_21_14_0_10_40_13</name>
    <dbReference type="NCBI Taxonomy" id="1975022"/>
    <lineage>
        <taxon>Bacteria</taxon>
        <taxon>Candidatus Tagaibacteriota</taxon>
    </lineage>
</organism>
<sequence length="402" mass="45799">MSVRVFILIALLFAGVLGYAGFFLVSLKSSHFDSPTEYLEATLLGKEESRPVLPIVTHIAPPEAVRAVYMTQCVAGTPVFRNSLVQLVEDTEINSVVIDAKDYSGVIGFLTDNPKLKPFVSDRCRASDIRSFIESLHQKNIYVIARITVFQDPLYASARPDLAVKRASDGAVWKDYKKISFIDVGAKEFWDYIIELSKESYNLGFDEINFDYIRFPSDGPMKDIYFPFSEKKIMADPEKGKAEILREFFSYLYDELKDTGMILSADLFGMTTTNTDDLNIGQILEYAVPYFDYIAPMVYPSHYPKGFNGYANVNLYPYEIVKFSMDSAVERINEMAMATTTDYGGRGIYEVSQLRPWIQDFDYPVTYTSEMVRVQKQAVYDSGLDSWMLWDPANIYTREALD</sequence>
<protein>
    <recommendedName>
        <fullName evidence="1">DUF4015 domain-containing protein</fullName>
    </recommendedName>
</protein>
<feature type="domain" description="DUF4015" evidence="1">
    <location>
        <begin position="67"/>
        <end position="396"/>
    </location>
</feature>
<evidence type="ECO:0000259" key="1">
    <source>
        <dbReference type="Pfam" id="PF13200"/>
    </source>
</evidence>
<accession>A0A2M8L8L1</accession>
<evidence type="ECO:0000313" key="3">
    <source>
        <dbReference type="Proteomes" id="UP000230603"/>
    </source>
</evidence>
<comment type="caution">
    <text evidence="2">The sequence shown here is derived from an EMBL/GenBank/DDBJ whole genome shotgun (WGS) entry which is preliminary data.</text>
</comment>
<dbReference type="InterPro" id="IPR017853">
    <property type="entry name" value="GH"/>
</dbReference>
<dbReference type="SUPFAM" id="SSF51445">
    <property type="entry name" value="(Trans)glycosidases"/>
    <property type="match status" value="1"/>
</dbReference>
<reference evidence="3" key="1">
    <citation type="submission" date="2017-09" db="EMBL/GenBank/DDBJ databases">
        <title>Depth-based differentiation of microbial function through sediment-hosted aquifers and enrichment of novel symbionts in the deep terrestrial subsurface.</title>
        <authorList>
            <person name="Probst A.J."/>
            <person name="Ladd B."/>
            <person name="Jarett J.K."/>
            <person name="Geller-Mcgrath D.E."/>
            <person name="Sieber C.M.K."/>
            <person name="Emerson J.B."/>
            <person name="Anantharaman K."/>
            <person name="Thomas B.C."/>
            <person name="Malmstrom R."/>
            <person name="Stieglmeier M."/>
            <person name="Klingl A."/>
            <person name="Woyke T."/>
            <person name="Ryan C.M."/>
            <person name="Banfield J.F."/>
        </authorList>
    </citation>
    <scope>NUCLEOTIDE SEQUENCE [LARGE SCALE GENOMIC DNA]</scope>
</reference>
<gene>
    <name evidence="2" type="ORF">COV00_02435</name>
</gene>
<evidence type="ECO:0000313" key="2">
    <source>
        <dbReference type="EMBL" id="PJE72925.1"/>
    </source>
</evidence>